<dbReference type="RefSeq" id="WP_116883097.1">
    <property type="nucleotide sequence ID" value="NZ_CAJKCJ010000094.1"/>
</dbReference>
<dbReference type="InterPro" id="IPR050857">
    <property type="entry name" value="D-2-hydroxyacid_DH"/>
</dbReference>
<evidence type="ECO:0000256" key="3">
    <source>
        <dbReference type="ARBA" id="ARBA00005854"/>
    </source>
</evidence>
<reference evidence="15 18" key="2">
    <citation type="submission" date="2020-04" db="EMBL/GenBank/DDBJ databases">
        <authorList>
            <person name="Hitch T.C.A."/>
            <person name="Wylensek D."/>
            <person name="Clavel T."/>
        </authorList>
    </citation>
    <scope>NUCLEOTIDE SEQUENCE [LARGE SCALE GENOMIC DNA]</scope>
    <source>
        <strain evidence="15 18">COR2-253-APC-1A</strain>
    </source>
</reference>
<evidence type="ECO:0000313" key="18">
    <source>
        <dbReference type="Proteomes" id="UP000576225"/>
    </source>
</evidence>
<evidence type="ECO:0000313" key="15">
    <source>
        <dbReference type="EMBL" id="NMD85584.1"/>
    </source>
</evidence>
<comment type="catalytic activity">
    <reaction evidence="12">
        <text>(R)-2-hydroxyglutarate + NAD(+) = 2-oxoglutarate + NADH + H(+)</text>
        <dbReference type="Rhea" id="RHEA:49612"/>
        <dbReference type="ChEBI" id="CHEBI:15378"/>
        <dbReference type="ChEBI" id="CHEBI:15801"/>
        <dbReference type="ChEBI" id="CHEBI:16810"/>
        <dbReference type="ChEBI" id="CHEBI:57540"/>
        <dbReference type="ChEBI" id="CHEBI:57945"/>
        <dbReference type="EC" id="1.1.1.399"/>
    </reaction>
</comment>
<dbReference type="Proteomes" id="UP000576225">
    <property type="component" value="Unassembled WGS sequence"/>
</dbReference>
<evidence type="ECO:0000256" key="1">
    <source>
        <dbReference type="ARBA" id="ARBA00003800"/>
    </source>
</evidence>
<comment type="similarity">
    <text evidence="3">Belongs to the D-isomer specific 2-hydroxyacid dehydrogenase family.</text>
</comment>
<evidence type="ECO:0000256" key="5">
    <source>
        <dbReference type="ARBA" id="ARBA00013143"/>
    </source>
</evidence>
<dbReference type="EMBL" id="JABAEW010000004">
    <property type="protein sequence ID" value="NMD85584.1"/>
    <property type="molecule type" value="Genomic_DNA"/>
</dbReference>
<dbReference type="UniPathway" id="UPA00135">
    <property type="reaction ID" value="UER00196"/>
</dbReference>
<evidence type="ECO:0000256" key="2">
    <source>
        <dbReference type="ARBA" id="ARBA00005216"/>
    </source>
</evidence>
<evidence type="ECO:0000256" key="13">
    <source>
        <dbReference type="ARBA" id="ARBA00048731"/>
    </source>
</evidence>
<evidence type="ECO:0000259" key="14">
    <source>
        <dbReference type="PROSITE" id="PS51671"/>
    </source>
</evidence>
<proteinExistence type="inferred from homology"/>
<dbReference type="OrthoDB" id="9805416at2"/>
<dbReference type="AlphaFoldDB" id="A0A2U1B7X6"/>
<evidence type="ECO:0000256" key="4">
    <source>
        <dbReference type="ARBA" id="ARBA00013001"/>
    </source>
</evidence>
<dbReference type="InterPro" id="IPR002912">
    <property type="entry name" value="ACT_dom"/>
</dbReference>
<sequence>MRKVLIPTKLDKFAATMLSDRGYNVVLDGATPLADLVKANSDAEVLIVRSEKITPEIIDLLPQLKLIVRAGAGFNTIDIKYARKHDIDVMNTPGANSNAVAEEVVAMMLAASRHLIPADISTRKGDWEKSKFMGRELTGKTVGILGLGHIGQLLVKRLAGFEMKVLGYDPMLSPALADKLGVELTTVDRIFAESDFVSLHIPENDETRGMVNRRLFEMMKPGAMLINCARAGILNEEDLRAVKAEKKIVFCNDVYAKDAAGEKSVADIADIMLPHLGANTHEANFVAAKRAAEQTIAYFEQGITNCVVNKALPDGLDGKYQKLAYVLASLTNAYLGKDNNPNRIETSFYGELAKYAKWMTPPIAAGIAAEFAADQGPADAEHFLAETGIELVNREVDNTKHYGEAMSIDLFVGGNLIYKAGARGTITENNLMISRLNDFDQLYLEPSGHHLFVEYKDEPGVIGRIAGILGEKNINIIDIRAPQDLKSGLSLTVVKTNVEVPDMLIQKIREAVKASKAFQFTYLP</sequence>
<dbReference type="InterPro" id="IPR006140">
    <property type="entry name" value="D-isomer_DH_NAD-bd"/>
</dbReference>
<evidence type="ECO:0000313" key="17">
    <source>
        <dbReference type="Proteomes" id="UP000245959"/>
    </source>
</evidence>
<dbReference type="PROSITE" id="PS00670">
    <property type="entry name" value="D_2_HYDROXYACID_DH_2"/>
    <property type="match status" value="1"/>
</dbReference>
<dbReference type="GO" id="GO:0051287">
    <property type="term" value="F:NAD binding"/>
    <property type="evidence" value="ECO:0007669"/>
    <property type="project" value="InterPro"/>
</dbReference>
<dbReference type="CDD" id="cd12174">
    <property type="entry name" value="PGDH_like_3"/>
    <property type="match status" value="1"/>
</dbReference>
<keyword evidence="10" id="KW-0718">Serine biosynthesis</keyword>
<dbReference type="EC" id="1.1.1.95" evidence="5"/>
<dbReference type="InterPro" id="IPR029752">
    <property type="entry name" value="D-isomer_DH_CS1"/>
</dbReference>
<comment type="pathway">
    <text evidence="2">Amino-acid biosynthesis; L-serine biosynthesis; L-serine from 3-phospho-D-glycerate: step 1/3.</text>
</comment>
<evidence type="ECO:0000256" key="11">
    <source>
        <dbReference type="ARBA" id="ARBA00030455"/>
    </source>
</evidence>
<evidence type="ECO:0000256" key="9">
    <source>
        <dbReference type="ARBA" id="ARBA00023027"/>
    </source>
</evidence>
<dbReference type="InterPro" id="IPR029009">
    <property type="entry name" value="ASB_dom_sf"/>
</dbReference>
<dbReference type="SUPFAM" id="SSF143548">
    <property type="entry name" value="Serine metabolism enzymes domain"/>
    <property type="match status" value="1"/>
</dbReference>
<dbReference type="EMBL" id="QEKH01000005">
    <property type="protein sequence ID" value="PVY44773.1"/>
    <property type="molecule type" value="Genomic_DNA"/>
</dbReference>
<gene>
    <name evidence="16" type="ORF">C8D82_105102</name>
    <name evidence="15" type="ORF">HF882_03195</name>
</gene>
<dbReference type="PANTHER" id="PTHR42789:SF1">
    <property type="entry name" value="D-ISOMER SPECIFIC 2-HYDROXYACID DEHYDROGENASE FAMILY PROTEIN (AFU_ORTHOLOGUE AFUA_6G10090)"/>
    <property type="match status" value="1"/>
</dbReference>
<dbReference type="InterPro" id="IPR036291">
    <property type="entry name" value="NAD(P)-bd_dom_sf"/>
</dbReference>
<evidence type="ECO:0000256" key="12">
    <source>
        <dbReference type="ARBA" id="ARBA00048126"/>
    </source>
</evidence>
<evidence type="ECO:0000256" key="10">
    <source>
        <dbReference type="ARBA" id="ARBA00023299"/>
    </source>
</evidence>
<keyword evidence="17" id="KW-1185">Reference proteome</keyword>
<dbReference type="Gene3D" id="3.30.70.260">
    <property type="match status" value="1"/>
</dbReference>
<name>A0A2U1B7X6_9BACT</name>
<dbReference type="Gene3D" id="3.40.50.720">
    <property type="entry name" value="NAD(P)-binding Rossmann-like Domain"/>
    <property type="match status" value="2"/>
</dbReference>
<dbReference type="PROSITE" id="PS51671">
    <property type="entry name" value="ACT"/>
    <property type="match status" value="1"/>
</dbReference>
<organism evidence="16 17">
    <name type="scientific">Victivallis vadensis</name>
    <dbReference type="NCBI Taxonomy" id="172901"/>
    <lineage>
        <taxon>Bacteria</taxon>
        <taxon>Pseudomonadati</taxon>
        <taxon>Lentisphaerota</taxon>
        <taxon>Lentisphaeria</taxon>
        <taxon>Victivallales</taxon>
        <taxon>Victivallaceae</taxon>
        <taxon>Victivallis</taxon>
    </lineage>
</organism>
<comment type="catalytic activity">
    <reaction evidence="13">
        <text>(2R)-3-phosphoglycerate + NAD(+) = 3-phosphooxypyruvate + NADH + H(+)</text>
        <dbReference type="Rhea" id="RHEA:12641"/>
        <dbReference type="ChEBI" id="CHEBI:15378"/>
        <dbReference type="ChEBI" id="CHEBI:18110"/>
        <dbReference type="ChEBI" id="CHEBI:57540"/>
        <dbReference type="ChEBI" id="CHEBI:57945"/>
        <dbReference type="ChEBI" id="CHEBI:58272"/>
        <dbReference type="EC" id="1.1.1.95"/>
    </reaction>
</comment>
<dbReference type="GeneID" id="78294420"/>
<reference evidence="16 17" key="1">
    <citation type="submission" date="2018-04" db="EMBL/GenBank/DDBJ databases">
        <title>Genomic Encyclopedia of Type Strains, Phase IV (KMG-IV): sequencing the most valuable type-strain genomes for metagenomic binning, comparative biology and taxonomic classification.</title>
        <authorList>
            <person name="Goeker M."/>
        </authorList>
    </citation>
    <scope>NUCLEOTIDE SEQUENCE [LARGE SCALE GENOMIC DNA]</scope>
    <source>
        <strain evidence="16 17">DSM 14823</strain>
    </source>
</reference>
<evidence type="ECO:0000256" key="7">
    <source>
        <dbReference type="ARBA" id="ARBA00022605"/>
    </source>
</evidence>
<protein>
    <recommendedName>
        <fullName evidence="6">D-3-phosphoglycerate dehydrogenase</fullName>
        <ecNumber evidence="4">1.1.1.399</ecNumber>
        <ecNumber evidence="5">1.1.1.95</ecNumber>
    </recommendedName>
    <alternativeName>
        <fullName evidence="11">2-oxoglutarate reductase</fullName>
    </alternativeName>
</protein>
<dbReference type="SUPFAM" id="SSF52283">
    <property type="entry name" value="Formate/glycerate dehydrogenase catalytic domain-like"/>
    <property type="match status" value="1"/>
</dbReference>
<dbReference type="Pfam" id="PF01842">
    <property type="entry name" value="ACT"/>
    <property type="match status" value="1"/>
</dbReference>
<evidence type="ECO:0000256" key="8">
    <source>
        <dbReference type="ARBA" id="ARBA00023002"/>
    </source>
</evidence>
<evidence type="ECO:0000256" key="6">
    <source>
        <dbReference type="ARBA" id="ARBA00021582"/>
    </source>
</evidence>
<comment type="function">
    <text evidence="1">Catalyzes the reversible oxidation of 3-phospho-D-glycerate to 3-phosphonooxypyruvate, the first step of the phosphorylated L-serine biosynthesis pathway. Also catalyzes the reversible oxidation of 2-hydroxyglutarate to 2-oxoglutarate.</text>
</comment>
<dbReference type="PROSITE" id="PS00065">
    <property type="entry name" value="D_2_HYDROXYACID_DH_1"/>
    <property type="match status" value="1"/>
</dbReference>
<dbReference type="InterPro" id="IPR006139">
    <property type="entry name" value="D-isomer_2_OHA_DH_cat_dom"/>
</dbReference>
<dbReference type="InterPro" id="IPR045865">
    <property type="entry name" value="ACT-like_dom_sf"/>
</dbReference>
<dbReference type="SUPFAM" id="SSF51735">
    <property type="entry name" value="NAD(P)-binding Rossmann-fold domains"/>
    <property type="match status" value="1"/>
</dbReference>
<keyword evidence="9" id="KW-0520">NAD</keyword>
<accession>A0A2U1B7X6</accession>
<dbReference type="Pfam" id="PF00389">
    <property type="entry name" value="2-Hacid_dh"/>
    <property type="match status" value="1"/>
</dbReference>
<dbReference type="GO" id="GO:0004617">
    <property type="term" value="F:phosphoglycerate dehydrogenase activity"/>
    <property type="evidence" value="ECO:0007669"/>
    <property type="project" value="UniProtKB-EC"/>
</dbReference>
<dbReference type="PANTHER" id="PTHR42789">
    <property type="entry name" value="D-ISOMER SPECIFIC 2-HYDROXYACID DEHYDROGENASE FAMILY PROTEIN (AFU_ORTHOLOGUE AFUA_6G10090)"/>
    <property type="match status" value="1"/>
</dbReference>
<dbReference type="Pfam" id="PF02826">
    <property type="entry name" value="2-Hacid_dh_C"/>
    <property type="match status" value="1"/>
</dbReference>
<keyword evidence="7" id="KW-0028">Amino-acid biosynthesis</keyword>
<dbReference type="SUPFAM" id="SSF55021">
    <property type="entry name" value="ACT-like"/>
    <property type="match status" value="1"/>
</dbReference>
<dbReference type="Proteomes" id="UP000245959">
    <property type="component" value="Unassembled WGS sequence"/>
</dbReference>
<comment type="caution">
    <text evidence="16">The sequence shown here is derived from an EMBL/GenBank/DDBJ whole genome shotgun (WGS) entry which is preliminary data.</text>
</comment>
<keyword evidence="8" id="KW-0560">Oxidoreductase</keyword>
<dbReference type="InterPro" id="IPR029753">
    <property type="entry name" value="D-isomer_DH_CS"/>
</dbReference>
<evidence type="ECO:0000313" key="16">
    <source>
        <dbReference type="EMBL" id="PVY44773.1"/>
    </source>
</evidence>
<dbReference type="EC" id="1.1.1.399" evidence="4"/>
<feature type="domain" description="ACT" evidence="14">
    <location>
        <begin position="450"/>
        <end position="524"/>
    </location>
</feature>
<dbReference type="GO" id="GO:0006564">
    <property type="term" value="P:L-serine biosynthetic process"/>
    <property type="evidence" value="ECO:0007669"/>
    <property type="project" value="UniProtKB-KW"/>
</dbReference>